<feature type="transmembrane region" description="Helical" evidence="2">
    <location>
        <begin position="159"/>
        <end position="178"/>
    </location>
</feature>
<protein>
    <submittedName>
        <fullName evidence="3">Uncharacterized protein</fullName>
    </submittedName>
</protein>
<feature type="transmembrane region" description="Helical" evidence="2">
    <location>
        <begin position="227"/>
        <end position="249"/>
    </location>
</feature>
<accession>F8NZB2</accession>
<sequence length="379" mass="43026">MKYHDGAYLCRLHSKLPLSNTQRYNEIWSLALSARGRSRCHRYQGAHNCHVAEFAMAPNGIPLDTAAIVSTILEGIFYGFSVLMFTFTIWIMTHRRKRREVNRVMVAVACFLLLFSTAHIVINIIRLEEGLVQYSKTFPGGPLGYFFDTKQWSFVYNDLIYILQTMLGDGVVIFRCYVVWQSWYVIAVPMFMWCSMVATGIGCVYSLSRSSSQEVIFAQQTEPWVTAFFVATLITNFSSTFLLAYRIWIVDRSSAQFRSQGSSPWPLARIIMDSGILYSISLLAALLCFVTQSRGQYIILEMLPPIISIAFYGVIIRATMPTSDRAGQSQSTMRFSPGISRTDWDEREYTSGCMEVESNEVETNRKHSSGGGVISIREL</sequence>
<feature type="transmembrane region" description="Helical" evidence="2">
    <location>
        <begin position="66"/>
        <end position="92"/>
    </location>
</feature>
<dbReference type="GeneID" id="18819762"/>
<evidence type="ECO:0000313" key="3">
    <source>
        <dbReference type="EMBL" id="EGO23932.1"/>
    </source>
</evidence>
<dbReference type="RefSeq" id="XP_007319694.1">
    <property type="nucleotide sequence ID" value="XM_007319632.1"/>
</dbReference>
<keyword evidence="2" id="KW-0472">Membrane</keyword>
<dbReference type="HOGENOM" id="CLU_044614_3_3_1"/>
<evidence type="ECO:0000256" key="2">
    <source>
        <dbReference type="SAM" id="Phobius"/>
    </source>
</evidence>
<reference evidence="3" key="1">
    <citation type="submission" date="2011-04" db="EMBL/GenBank/DDBJ databases">
        <title>Evolution of plant cell wall degrading machinery underlies the functional diversity of forest fungi.</title>
        <authorList>
            <consortium name="US DOE Joint Genome Institute (JGI-PGF)"/>
            <person name="Eastwood D.C."/>
            <person name="Floudas D."/>
            <person name="Binder M."/>
            <person name="Majcherczyk A."/>
            <person name="Schneider P."/>
            <person name="Aerts A."/>
            <person name="Asiegbu F.O."/>
            <person name="Baker S.E."/>
            <person name="Barry K."/>
            <person name="Bendiksby M."/>
            <person name="Blumentritt M."/>
            <person name="Coutinho P.M."/>
            <person name="Cullen D."/>
            <person name="Cullen D."/>
            <person name="Gathman A."/>
            <person name="Goodell B."/>
            <person name="Henrissat B."/>
            <person name="Ihrmark K."/>
            <person name="Kauserud H."/>
            <person name="Kohler A."/>
            <person name="LaButti K."/>
            <person name="Lapidus A."/>
            <person name="Lavin J.L."/>
            <person name="Lee Y.-H."/>
            <person name="Lindquist E."/>
            <person name="Lilly W."/>
            <person name="Lucas S."/>
            <person name="Morin E."/>
            <person name="Murat C."/>
            <person name="Oguiza J.A."/>
            <person name="Park J."/>
            <person name="Pisabarro A.G."/>
            <person name="Riley R."/>
            <person name="Rosling A."/>
            <person name="Salamov A."/>
            <person name="Schmidt O."/>
            <person name="Schmutz J."/>
            <person name="Skrede I."/>
            <person name="Stenlid J."/>
            <person name="Wiebenga A."/>
            <person name="Xie X."/>
            <person name="Kues U."/>
            <person name="Hibbett D.S."/>
            <person name="Hoffmeister D."/>
            <person name="Hogberg N."/>
            <person name="Martin F."/>
            <person name="Grigoriev I.V."/>
            <person name="Watkinson S.C."/>
        </authorList>
    </citation>
    <scope>NUCLEOTIDE SEQUENCE</scope>
    <source>
        <strain evidence="3">S7.9</strain>
    </source>
</reference>
<feature type="region of interest" description="Disordered" evidence="1">
    <location>
        <begin position="360"/>
        <end position="379"/>
    </location>
</feature>
<feature type="transmembrane region" description="Helical" evidence="2">
    <location>
        <begin position="185"/>
        <end position="207"/>
    </location>
</feature>
<dbReference type="AlphaFoldDB" id="F8NZB2"/>
<dbReference type="Proteomes" id="UP000008064">
    <property type="component" value="Unassembled WGS sequence"/>
</dbReference>
<gene>
    <name evidence="3" type="ORF">SERLADRAFT_470434</name>
</gene>
<feature type="transmembrane region" description="Helical" evidence="2">
    <location>
        <begin position="298"/>
        <end position="316"/>
    </location>
</feature>
<keyword evidence="2" id="KW-0812">Transmembrane</keyword>
<organism>
    <name type="scientific">Serpula lacrymans var. lacrymans (strain S7.9)</name>
    <name type="common">Dry rot fungus</name>
    <dbReference type="NCBI Taxonomy" id="578457"/>
    <lineage>
        <taxon>Eukaryota</taxon>
        <taxon>Fungi</taxon>
        <taxon>Dikarya</taxon>
        <taxon>Basidiomycota</taxon>
        <taxon>Agaricomycotina</taxon>
        <taxon>Agaricomycetes</taxon>
        <taxon>Agaricomycetidae</taxon>
        <taxon>Boletales</taxon>
        <taxon>Coniophorineae</taxon>
        <taxon>Serpulaceae</taxon>
        <taxon>Serpula</taxon>
    </lineage>
</organism>
<dbReference type="KEGG" id="sla:SERLADRAFT_470434"/>
<evidence type="ECO:0000256" key="1">
    <source>
        <dbReference type="SAM" id="MobiDB-lite"/>
    </source>
</evidence>
<dbReference type="OrthoDB" id="3354175at2759"/>
<feature type="transmembrane region" description="Helical" evidence="2">
    <location>
        <begin position="104"/>
        <end position="125"/>
    </location>
</feature>
<name>F8NZB2_SERL9</name>
<dbReference type="EMBL" id="GL945435">
    <property type="protein sequence ID" value="EGO23932.1"/>
    <property type="molecule type" value="Genomic_DNA"/>
</dbReference>
<feature type="transmembrane region" description="Helical" evidence="2">
    <location>
        <begin position="270"/>
        <end position="292"/>
    </location>
</feature>
<proteinExistence type="predicted"/>
<keyword evidence="2" id="KW-1133">Transmembrane helix</keyword>